<dbReference type="InterPro" id="IPR028051">
    <property type="entry name" value="CheX-like_dom"/>
</dbReference>
<evidence type="ECO:0000259" key="2">
    <source>
        <dbReference type="Pfam" id="PF13690"/>
    </source>
</evidence>
<dbReference type="Gene3D" id="3.40.1550.10">
    <property type="entry name" value="CheC-like"/>
    <property type="match status" value="1"/>
</dbReference>
<dbReference type="GO" id="GO:0006935">
    <property type="term" value="P:chemotaxis"/>
    <property type="evidence" value="ECO:0007669"/>
    <property type="project" value="UniProtKB-KW"/>
</dbReference>
<dbReference type="AlphaFoldDB" id="A0A6V8N7C7"/>
<keyword evidence="4" id="KW-1185">Reference proteome</keyword>
<evidence type="ECO:0000313" key="3">
    <source>
        <dbReference type="EMBL" id="GFO68260.1"/>
    </source>
</evidence>
<dbReference type="EMBL" id="BLXZ01000003">
    <property type="protein sequence ID" value="GFO68260.1"/>
    <property type="molecule type" value="Genomic_DNA"/>
</dbReference>
<dbReference type="SUPFAM" id="SSF103039">
    <property type="entry name" value="CheC-like"/>
    <property type="match status" value="1"/>
</dbReference>
<dbReference type="PANTHER" id="PTHR39452:SF1">
    <property type="entry name" value="CHEY-P PHOSPHATASE CHEX"/>
    <property type="match status" value="1"/>
</dbReference>
<dbReference type="PANTHER" id="PTHR39452">
    <property type="entry name" value="CHEY-P PHOSPHATASE CHEX"/>
    <property type="match status" value="1"/>
</dbReference>
<name>A0A6V8N7C7_9BACT</name>
<dbReference type="Pfam" id="PF13690">
    <property type="entry name" value="CheX"/>
    <property type="match status" value="1"/>
</dbReference>
<keyword evidence="1" id="KW-0145">Chemotaxis</keyword>
<accession>A0A6V8N7C7</accession>
<dbReference type="Proteomes" id="UP000587586">
    <property type="component" value="Unassembled WGS sequence"/>
</dbReference>
<dbReference type="InterPro" id="IPR028976">
    <property type="entry name" value="CheC-like_sf"/>
</dbReference>
<gene>
    <name evidence="3" type="primary">cheX64H_2</name>
    <name evidence="3" type="ORF">GMLC_18390</name>
</gene>
<organism evidence="3 4">
    <name type="scientific">Geomonas limicola</name>
    <dbReference type="NCBI Taxonomy" id="2740186"/>
    <lineage>
        <taxon>Bacteria</taxon>
        <taxon>Pseudomonadati</taxon>
        <taxon>Thermodesulfobacteriota</taxon>
        <taxon>Desulfuromonadia</taxon>
        <taxon>Geobacterales</taxon>
        <taxon>Geobacteraceae</taxon>
        <taxon>Geomonas</taxon>
    </lineage>
</organism>
<reference evidence="4" key="1">
    <citation type="submission" date="2020-06" db="EMBL/GenBank/DDBJ databases">
        <title>Draft genomic sequecing of Geomonas sp. Red745.</title>
        <authorList>
            <person name="Itoh H."/>
            <person name="Xu Z.X."/>
            <person name="Ushijima N."/>
            <person name="Masuda Y."/>
            <person name="Shiratori Y."/>
            <person name="Senoo K."/>
        </authorList>
    </citation>
    <scope>NUCLEOTIDE SEQUENCE [LARGE SCALE GENOMIC DNA]</scope>
    <source>
        <strain evidence="4">Red745</strain>
    </source>
</reference>
<evidence type="ECO:0000313" key="4">
    <source>
        <dbReference type="Proteomes" id="UP000587586"/>
    </source>
</evidence>
<proteinExistence type="predicted"/>
<dbReference type="RefSeq" id="WP_183360773.1">
    <property type="nucleotide sequence ID" value="NZ_BLXZ01000003.1"/>
</dbReference>
<dbReference type="CDD" id="cd17906">
    <property type="entry name" value="CheX"/>
    <property type="match status" value="1"/>
</dbReference>
<sequence>MGLDAEVLGAVNLSEDEVRLKIAEITKGVFSTMVMLEVVDQFPLTEPVTSFHETLTSMVGLAGSYTGLLALHCPKALALKVASNMLGMEVAEIDDDVNDALGEMANMVGGDVKHIFSPKGSDLNLSTPTVIYGGDYHLESISEAGTLVLPFECDGERFLLSFKIGR</sequence>
<protein>
    <submittedName>
        <fullName evidence="3">Chemotaxis protein CheX</fullName>
    </submittedName>
</protein>
<feature type="domain" description="Chemotaxis phosphatase CheX-like" evidence="2">
    <location>
        <begin position="56"/>
        <end position="152"/>
    </location>
</feature>
<comment type="caution">
    <text evidence="3">The sequence shown here is derived from an EMBL/GenBank/DDBJ whole genome shotgun (WGS) entry which is preliminary data.</text>
</comment>
<evidence type="ECO:0000256" key="1">
    <source>
        <dbReference type="ARBA" id="ARBA00022500"/>
    </source>
</evidence>
<dbReference type="InterPro" id="IPR038756">
    <property type="entry name" value="CheX-like"/>
</dbReference>